<accession>A0AAW3EUQ0</accession>
<sequence length="364" mass="40880">MKCKIIQVGKRRDGGYRYWCVAHHANATAKYGLPAPMCVAANDRPIPKSATLDLDLSHFPGGVALWGSVPAVYDTTRCPTDRGIHVHARRTQGDMKEIDWTYRKLRLRLATDLISEEWLEVDEVDAINYMISSVFAFTTRLILCTHCGFAHLDRDWFAVHPHRRHQCHGCGFQFPDAVTGIGNPLSALNRAFEVQKRRSVKAPRTISVRQRDYAGGIQIWGSNPAIVWTSPHPEETGIHLHCFAKSGDDFPVIDNTYAKVIIDGIIVDAENVRYFMAQKAMPHLEGRVLALNCPHCRTPHFDTSELAYTPHLNHECAPCGKWFQAATRTRKTIGNPFAAVRLSLSETSPNPLRNDPLGLRPETI</sequence>
<evidence type="ECO:0000313" key="1">
    <source>
        <dbReference type="EMBL" id="KGC10948.1"/>
    </source>
</evidence>
<proteinExistence type="predicted"/>
<dbReference type="AlphaFoldDB" id="A0AAW3EUQ0"/>
<protein>
    <submittedName>
        <fullName evidence="1">Uncharacterized protein</fullName>
    </submittedName>
</protein>
<evidence type="ECO:0000313" key="2">
    <source>
        <dbReference type="Proteomes" id="UP000029590"/>
    </source>
</evidence>
<gene>
    <name evidence="1" type="ORF">DM48_7155</name>
</gene>
<name>A0AAW3EUQ0_BURGA</name>
<organism evidence="1 2">
    <name type="scientific">Burkholderia gladioli</name>
    <name type="common">Pseudomonas marginata</name>
    <name type="synonym">Phytomonas marginata</name>
    <dbReference type="NCBI Taxonomy" id="28095"/>
    <lineage>
        <taxon>Bacteria</taxon>
        <taxon>Pseudomonadati</taxon>
        <taxon>Pseudomonadota</taxon>
        <taxon>Betaproteobacteria</taxon>
        <taxon>Burkholderiales</taxon>
        <taxon>Burkholderiaceae</taxon>
        <taxon>Burkholderia</taxon>
    </lineage>
</organism>
<dbReference type="RefSeq" id="WP_230676259.1">
    <property type="nucleotide sequence ID" value="NZ_KN150849.1"/>
</dbReference>
<reference evidence="1 2" key="1">
    <citation type="submission" date="2014-04" db="EMBL/GenBank/DDBJ databases">
        <authorList>
            <person name="Bishop-Lilly K.A."/>
            <person name="Broomall S.M."/>
            <person name="Chain P.S."/>
            <person name="Chertkov O."/>
            <person name="Coyne S.R."/>
            <person name="Daligault H.E."/>
            <person name="Davenport K.W."/>
            <person name="Erkkila T."/>
            <person name="Frey K.G."/>
            <person name="Gibbons H.S."/>
            <person name="Gu W."/>
            <person name="Jaissle J."/>
            <person name="Johnson S.L."/>
            <person name="Koroleva G.I."/>
            <person name="Ladner J.T."/>
            <person name="Lo C.-C."/>
            <person name="Minogue T.D."/>
            <person name="Munk C."/>
            <person name="Palacios G.F."/>
            <person name="Redden C.L."/>
            <person name="Rosenzweig C.N."/>
            <person name="Scholz M.B."/>
            <person name="Teshima H."/>
            <person name="Xu Y."/>
        </authorList>
    </citation>
    <scope>NUCLEOTIDE SEQUENCE [LARGE SCALE GENOMIC DNA]</scope>
    <source>
        <strain evidence="2">gladioli</strain>
    </source>
</reference>
<dbReference type="EMBL" id="JPGG01000017">
    <property type="protein sequence ID" value="KGC10948.1"/>
    <property type="molecule type" value="Genomic_DNA"/>
</dbReference>
<comment type="caution">
    <text evidence="1">The sequence shown here is derived from an EMBL/GenBank/DDBJ whole genome shotgun (WGS) entry which is preliminary data.</text>
</comment>
<dbReference type="Proteomes" id="UP000029590">
    <property type="component" value="Unassembled WGS sequence"/>
</dbReference>